<accession>A0ABQ8MAM4</accession>
<feature type="region of interest" description="Disordered" evidence="1">
    <location>
        <begin position="53"/>
        <end position="88"/>
    </location>
</feature>
<dbReference type="Proteomes" id="UP000830375">
    <property type="component" value="Unassembled WGS sequence"/>
</dbReference>
<evidence type="ECO:0000313" key="2">
    <source>
        <dbReference type="EMBL" id="KAI2659920.1"/>
    </source>
</evidence>
<organism evidence="2 3">
    <name type="scientific">Labeo rohita</name>
    <name type="common">Indian major carp</name>
    <name type="synonym">Cyprinus rohita</name>
    <dbReference type="NCBI Taxonomy" id="84645"/>
    <lineage>
        <taxon>Eukaryota</taxon>
        <taxon>Metazoa</taxon>
        <taxon>Chordata</taxon>
        <taxon>Craniata</taxon>
        <taxon>Vertebrata</taxon>
        <taxon>Euteleostomi</taxon>
        <taxon>Actinopterygii</taxon>
        <taxon>Neopterygii</taxon>
        <taxon>Teleostei</taxon>
        <taxon>Ostariophysi</taxon>
        <taxon>Cypriniformes</taxon>
        <taxon>Cyprinidae</taxon>
        <taxon>Labeoninae</taxon>
        <taxon>Labeonini</taxon>
        <taxon>Labeo</taxon>
    </lineage>
</organism>
<proteinExistence type="predicted"/>
<evidence type="ECO:0000256" key="1">
    <source>
        <dbReference type="SAM" id="MobiDB-lite"/>
    </source>
</evidence>
<sequence length="88" mass="9698">MNDPAVLILLLEQGDRSLEDHTEDFLSGDGPRERLATFIEWVLVSCESSLTVDYADNDTSPNQDPEPSPPSPRYAELPEPTAESQSPP</sequence>
<reference evidence="2 3" key="1">
    <citation type="submission" date="2022-01" db="EMBL/GenBank/DDBJ databases">
        <title>A high-quality chromosome-level genome assembly of rohu carp, Labeo rohita.</title>
        <authorList>
            <person name="Arick M.A. II"/>
            <person name="Hsu C.-Y."/>
            <person name="Magbanua Z."/>
            <person name="Pechanova O."/>
            <person name="Grover C."/>
            <person name="Miller E."/>
            <person name="Thrash A."/>
            <person name="Ezzel L."/>
            <person name="Alam S."/>
            <person name="Benzie J."/>
            <person name="Hamilton M."/>
            <person name="Karsi A."/>
            <person name="Lawrence M.L."/>
            <person name="Peterson D.G."/>
        </authorList>
    </citation>
    <scope>NUCLEOTIDE SEQUENCE [LARGE SCALE GENOMIC DNA]</scope>
    <source>
        <strain evidence="3">BAU-BD-2019</strain>
        <tissue evidence="2">Blood</tissue>
    </source>
</reference>
<dbReference type="EMBL" id="JACTAM010000010">
    <property type="protein sequence ID" value="KAI2659920.1"/>
    <property type="molecule type" value="Genomic_DNA"/>
</dbReference>
<name>A0ABQ8MAM4_LABRO</name>
<keyword evidence="3" id="KW-1185">Reference proteome</keyword>
<comment type="caution">
    <text evidence="2">The sequence shown here is derived from an EMBL/GenBank/DDBJ whole genome shotgun (WGS) entry which is preliminary data.</text>
</comment>
<gene>
    <name evidence="2" type="ORF">H4Q32_022489</name>
</gene>
<protein>
    <submittedName>
        <fullName evidence="2">Increased DNA methylation 1</fullName>
    </submittedName>
</protein>
<evidence type="ECO:0000313" key="3">
    <source>
        <dbReference type="Proteomes" id="UP000830375"/>
    </source>
</evidence>